<dbReference type="PANTHER" id="PTHR12265">
    <property type="entry name" value="TRANSMEMBRANE PROTEIN 53"/>
    <property type="match status" value="1"/>
</dbReference>
<dbReference type="EMBL" id="PKMF04000660">
    <property type="protein sequence ID" value="KAK7822589.1"/>
    <property type="molecule type" value="Genomic_DNA"/>
</dbReference>
<dbReference type="Pfam" id="PF05705">
    <property type="entry name" value="DUF829"/>
    <property type="match status" value="1"/>
</dbReference>
<reference evidence="1 2" key="1">
    <citation type="journal article" date="2018" name="Sci. Data">
        <title>The draft genome sequence of cork oak.</title>
        <authorList>
            <person name="Ramos A.M."/>
            <person name="Usie A."/>
            <person name="Barbosa P."/>
            <person name="Barros P.M."/>
            <person name="Capote T."/>
            <person name="Chaves I."/>
            <person name="Simoes F."/>
            <person name="Abreu I."/>
            <person name="Carrasquinho I."/>
            <person name="Faro C."/>
            <person name="Guimaraes J.B."/>
            <person name="Mendonca D."/>
            <person name="Nobrega F."/>
            <person name="Rodrigues L."/>
            <person name="Saibo N.J.M."/>
            <person name="Varela M.C."/>
            <person name="Egas C."/>
            <person name="Matos J."/>
            <person name="Miguel C.M."/>
            <person name="Oliveira M.M."/>
            <person name="Ricardo C.P."/>
            <person name="Goncalves S."/>
        </authorList>
    </citation>
    <scope>NUCLEOTIDE SEQUENCE [LARGE SCALE GENOMIC DNA]</scope>
    <source>
        <strain evidence="2">cv. HL8</strain>
    </source>
</reference>
<proteinExistence type="predicted"/>
<dbReference type="PANTHER" id="PTHR12265:SF11">
    <property type="entry name" value="ALPHA_BETA-HYDROLASES SUPERFAMILY PROTEIN"/>
    <property type="match status" value="1"/>
</dbReference>
<gene>
    <name evidence="1" type="primary">TMEM53_0</name>
    <name evidence="1" type="ORF">CFP56_036298</name>
</gene>
<dbReference type="InterPro" id="IPR029058">
    <property type="entry name" value="AB_hydrolase_fold"/>
</dbReference>
<dbReference type="SUPFAM" id="SSF53474">
    <property type="entry name" value="alpha/beta-Hydrolases"/>
    <property type="match status" value="1"/>
</dbReference>
<comment type="caution">
    <text evidence="1">The sequence shown here is derived from an EMBL/GenBank/DDBJ whole genome shotgun (WGS) entry which is preliminary data.</text>
</comment>
<keyword evidence="2" id="KW-1185">Reference proteome</keyword>
<keyword evidence="1" id="KW-0812">Transmembrane</keyword>
<sequence length="360" mass="40569">MEAPVKFFCGNSILNHQVFAKTAPYYASSLISRHRRNDAVTRPRPRPRPQCALSLTASSFSANPINPNPNPFSFSSLLFSNPISTTNNYYDQFLARSSNDGVFAWSRAPERSTTNGGVLVGDKEPVVTVVLLGWLGHRIEQRIVALANELVSWVSDKEEDGRERCLVFHTFSNTGWFVYGSILEILKGREDLMEKVKGCIVDSGAAEPFNPKVWAAGFSTALLKKRNSVMNETRSEVSLLKMQGNEPPMVETVILSVLERLFSVLLKLPDVESRLTKIVSNLSQNQPYCPQLYLYSTADKVIPFQSVELFVEEQRQMGRKVRTFNFGSSPHVDHYRTFPSLYSSELHKFLNECFAVVKQS</sequence>
<accession>A0AAW0J6Y7</accession>
<dbReference type="AlphaFoldDB" id="A0AAW0J6Y7"/>
<evidence type="ECO:0000313" key="1">
    <source>
        <dbReference type="EMBL" id="KAK7822589.1"/>
    </source>
</evidence>
<keyword evidence="1" id="KW-0472">Membrane</keyword>
<evidence type="ECO:0000313" key="2">
    <source>
        <dbReference type="Proteomes" id="UP000237347"/>
    </source>
</evidence>
<organism evidence="1 2">
    <name type="scientific">Quercus suber</name>
    <name type="common">Cork oak</name>
    <dbReference type="NCBI Taxonomy" id="58331"/>
    <lineage>
        <taxon>Eukaryota</taxon>
        <taxon>Viridiplantae</taxon>
        <taxon>Streptophyta</taxon>
        <taxon>Embryophyta</taxon>
        <taxon>Tracheophyta</taxon>
        <taxon>Spermatophyta</taxon>
        <taxon>Magnoliopsida</taxon>
        <taxon>eudicotyledons</taxon>
        <taxon>Gunneridae</taxon>
        <taxon>Pentapetalae</taxon>
        <taxon>rosids</taxon>
        <taxon>fabids</taxon>
        <taxon>Fagales</taxon>
        <taxon>Fagaceae</taxon>
        <taxon>Quercus</taxon>
    </lineage>
</organism>
<dbReference type="InterPro" id="IPR008547">
    <property type="entry name" value="DUF829_TMEM53"/>
</dbReference>
<dbReference type="Proteomes" id="UP000237347">
    <property type="component" value="Unassembled WGS sequence"/>
</dbReference>
<protein>
    <submittedName>
        <fullName evidence="1">Transmembrane protein 53</fullName>
    </submittedName>
</protein>
<name>A0AAW0J6Y7_QUESU</name>